<organism evidence="4 5">
    <name type="scientific">Aphis gossypii</name>
    <name type="common">Cotton aphid</name>
    <dbReference type="NCBI Taxonomy" id="80765"/>
    <lineage>
        <taxon>Eukaryota</taxon>
        <taxon>Metazoa</taxon>
        <taxon>Ecdysozoa</taxon>
        <taxon>Arthropoda</taxon>
        <taxon>Hexapoda</taxon>
        <taxon>Insecta</taxon>
        <taxon>Pterygota</taxon>
        <taxon>Neoptera</taxon>
        <taxon>Paraneoptera</taxon>
        <taxon>Hemiptera</taxon>
        <taxon>Sternorrhyncha</taxon>
        <taxon>Aphidomorpha</taxon>
        <taxon>Aphidoidea</taxon>
        <taxon>Aphididae</taxon>
        <taxon>Aphidini</taxon>
        <taxon>Aphis</taxon>
        <taxon>Aphis</taxon>
    </lineage>
</organism>
<evidence type="ECO:0000259" key="3">
    <source>
        <dbReference type="Pfam" id="PF00688"/>
    </source>
</evidence>
<evidence type="ECO:0000256" key="1">
    <source>
        <dbReference type="SAM" id="MobiDB-lite"/>
    </source>
</evidence>
<evidence type="ECO:0000313" key="4">
    <source>
        <dbReference type="EMBL" id="CAH1713764.1"/>
    </source>
</evidence>
<reference evidence="4" key="2">
    <citation type="submission" date="2022-10" db="EMBL/GenBank/DDBJ databases">
        <authorList>
            <consortium name="ENA_rothamsted_submissions"/>
            <consortium name="culmorum"/>
            <person name="King R."/>
        </authorList>
    </citation>
    <scope>NUCLEOTIDE SEQUENCE</scope>
</reference>
<feature type="chain" id="PRO_5040162095" description="TGF-beta propeptide domain-containing protein" evidence="2">
    <location>
        <begin position="24"/>
        <end position="549"/>
    </location>
</feature>
<feature type="compositionally biased region" description="Low complexity" evidence="1">
    <location>
        <begin position="103"/>
        <end position="119"/>
    </location>
</feature>
<gene>
    <name evidence="4" type="ORF">APHIGO_LOCUS2523</name>
</gene>
<keyword evidence="5" id="KW-1185">Reference proteome</keyword>
<keyword evidence="2" id="KW-0732">Signal</keyword>
<sequence>MMLTPRLLVTIAALWLITVTVQSRPTSDSGEPELDESAEPSVDPSVLMVPARVLTDPESPFGKMLRDRLRTMSDHDLSVLESNLQTGTKTTDHLEDQDMMMGDMPSVDDPQDSSSPAPSLGLVTVTPDDYTDEFSRRESPESADPEVSDKNLRIETIQNQMINFMGTRFPQILSPSPMMKTGPNPVIPIQQRDAIRVFYNNLNKFPTYPSDTYIEKTQSFYPTCELPKHTSEGVWNTKESMNLMFNISLPKSSKGISINVNMARLRLYKQFVACYSQSSNETDDSQACPQTFYVETMKQSSTNLSTAGVVPLIMDERQIRVSVYAYTRSLKRKRAVKRKLLDSRMVPYYSEKWTEWNIRNAVKIWHKNPVRNYGISIEVEDEDGNLLPVSKFFRPMNCSGDAQMIIPKPVPGFIMEAVHNGYSDTVTTNNSNANTVDAFALSFNMHRYPIMDVTTVEMPESEVNNAMLYQYAKNAFEQVGDSGTAAYLPEEQEDQGNQHRIRHGSRQHRNNGTIPGSLSRDGHELRDQIIPQGVVQLHKPSTTESPDNR</sequence>
<feature type="region of interest" description="Disordered" evidence="1">
    <location>
        <begin position="99"/>
        <end position="149"/>
    </location>
</feature>
<feature type="compositionally biased region" description="Basic residues" evidence="1">
    <location>
        <begin position="499"/>
        <end position="509"/>
    </location>
</feature>
<dbReference type="InterPro" id="IPR001111">
    <property type="entry name" value="TGF-b_propeptide"/>
</dbReference>
<feature type="signal peptide" evidence="2">
    <location>
        <begin position="1"/>
        <end position="23"/>
    </location>
</feature>
<evidence type="ECO:0000313" key="5">
    <source>
        <dbReference type="Proteomes" id="UP001154329"/>
    </source>
</evidence>
<dbReference type="Proteomes" id="UP001154329">
    <property type="component" value="Chromosome 1"/>
</dbReference>
<accession>A0A9P0IS05</accession>
<dbReference type="EMBL" id="OU899034">
    <property type="protein sequence ID" value="CAH1713764.1"/>
    <property type="molecule type" value="Genomic_DNA"/>
</dbReference>
<dbReference type="Gene3D" id="2.60.120.970">
    <property type="match status" value="1"/>
</dbReference>
<dbReference type="AlphaFoldDB" id="A0A9P0IS05"/>
<protein>
    <recommendedName>
        <fullName evidence="3">TGF-beta propeptide domain-containing protein</fullName>
    </recommendedName>
</protein>
<evidence type="ECO:0000256" key="2">
    <source>
        <dbReference type="SAM" id="SignalP"/>
    </source>
</evidence>
<name>A0A9P0IS05_APHGO</name>
<feature type="region of interest" description="Disordered" evidence="1">
    <location>
        <begin position="492"/>
        <end position="521"/>
    </location>
</feature>
<feature type="domain" description="TGF-beta propeptide" evidence="3">
    <location>
        <begin position="240"/>
        <end position="383"/>
    </location>
</feature>
<reference evidence="4" key="1">
    <citation type="submission" date="2022-02" db="EMBL/GenBank/DDBJ databases">
        <authorList>
            <person name="King R."/>
        </authorList>
    </citation>
    <scope>NUCLEOTIDE SEQUENCE</scope>
</reference>
<dbReference type="Pfam" id="PF00688">
    <property type="entry name" value="TGFb_propeptide"/>
    <property type="match status" value="1"/>
</dbReference>
<proteinExistence type="predicted"/>